<dbReference type="EMBL" id="CP025257">
    <property type="protein sequence ID" value="AUF83678.1"/>
    <property type="molecule type" value="Genomic_DNA"/>
</dbReference>
<dbReference type="KEGG" id="msyr:CXP39_02615"/>
<evidence type="ECO:0000313" key="2">
    <source>
        <dbReference type="Proteomes" id="UP000233419"/>
    </source>
</evidence>
<dbReference type="AlphaFoldDB" id="A0A2K9BZ85"/>
<organism evidence="1 2">
    <name type="scientific">Mesoplasma syrphidae</name>
    <dbReference type="NCBI Taxonomy" id="225999"/>
    <lineage>
        <taxon>Bacteria</taxon>
        <taxon>Bacillati</taxon>
        <taxon>Mycoplasmatota</taxon>
        <taxon>Mollicutes</taxon>
        <taxon>Entomoplasmatales</taxon>
        <taxon>Entomoplasmataceae</taxon>
        <taxon>Mesoplasma</taxon>
    </lineage>
</organism>
<sequence>MDKEQLKINIQKLKKVATYLKQADKIDDKIAEIVQVMIKIIDQTIIYDNSLIFVMNAHLKKTSRVLELDINRVKDETFGIKQIHETLFLIKTIIAILLTKFNIFDFYIYSEIKASLFFYINLSLKEKFYDSRNVFFTINEPEYHLQNQIFKTLYSTFDKLTYINHYLVQRYDLKKINDDVNYRFINDFVKLSIPLFKNKAAELRFIDYIRKLYKSSAFHYIRKLRNNLEHSFTNPESQYNIAMEIELVFILAARTLFEIISDFKTDDKIYSLINKKVTK</sequence>
<dbReference type="RefSeq" id="WP_027047973.1">
    <property type="nucleotide sequence ID" value="NZ_CP025257.1"/>
</dbReference>
<keyword evidence="2" id="KW-1185">Reference proteome</keyword>
<protein>
    <submittedName>
        <fullName evidence="1">Uncharacterized protein</fullName>
    </submittedName>
</protein>
<reference evidence="1 2" key="1">
    <citation type="submission" date="2017-12" db="EMBL/GenBank/DDBJ databases">
        <title>Mesoplasma syrphidae YJS, Complete Genome.</title>
        <authorList>
            <person name="Knight T.F."/>
            <person name="Citino T."/>
            <person name="Rubinstein R."/>
            <person name="Neuschaefer Z."/>
        </authorList>
    </citation>
    <scope>NUCLEOTIDE SEQUENCE [LARGE SCALE GENOMIC DNA]</scope>
    <source>
        <strain evidence="1 2">YJS</strain>
    </source>
</reference>
<gene>
    <name evidence="1" type="ORF">CXP39_02615</name>
</gene>
<proteinExistence type="predicted"/>
<evidence type="ECO:0000313" key="1">
    <source>
        <dbReference type="EMBL" id="AUF83678.1"/>
    </source>
</evidence>
<dbReference type="Proteomes" id="UP000233419">
    <property type="component" value="Chromosome"/>
</dbReference>
<name>A0A2K9BZ85_9MOLU</name>
<accession>A0A2K9BZ85</accession>
<dbReference type="OrthoDB" id="388595at2"/>